<keyword evidence="3" id="KW-1185">Reference proteome</keyword>
<dbReference type="InterPro" id="IPR025566">
    <property type="entry name" value="DUF4331"/>
</dbReference>
<evidence type="ECO:0000313" key="2">
    <source>
        <dbReference type="EMBL" id="AKU98225.1"/>
    </source>
</evidence>
<proteinExistence type="predicted"/>
<dbReference type="OrthoDB" id="525451at2"/>
<dbReference type="EMBL" id="CP012333">
    <property type="protein sequence ID" value="AKU98225.1"/>
    <property type="molecule type" value="Genomic_DNA"/>
</dbReference>
<name>A0A0K1PXH5_9BACT</name>
<dbReference type="KEGG" id="llu:AKJ09_04889"/>
<keyword evidence="1" id="KW-0732">Signal</keyword>
<accession>A0A0K1PXH5</accession>
<gene>
    <name evidence="2" type="ORF">AKJ09_04889</name>
</gene>
<dbReference type="STRING" id="1391654.AKJ09_04889"/>
<dbReference type="AlphaFoldDB" id="A0A0K1PXH5"/>
<evidence type="ECO:0000313" key="3">
    <source>
        <dbReference type="Proteomes" id="UP000064967"/>
    </source>
</evidence>
<feature type="chain" id="PRO_5005466775" description="DUF4331 domain-containing protein" evidence="1">
    <location>
        <begin position="32"/>
        <end position="242"/>
    </location>
</feature>
<evidence type="ECO:0000256" key="1">
    <source>
        <dbReference type="SAM" id="SignalP"/>
    </source>
</evidence>
<feature type="signal peptide" evidence="1">
    <location>
        <begin position="1"/>
        <end position="31"/>
    </location>
</feature>
<evidence type="ECO:0008006" key="4">
    <source>
        <dbReference type="Google" id="ProtNLM"/>
    </source>
</evidence>
<protein>
    <recommendedName>
        <fullName evidence="4">DUF4331 domain-containing protein</fullName>
    </recommendedName>
</protein>
<sequence>MNVLTNKRTWLLALAAVATAAAVGLSRPALSADHRDAPKTKAEPAADINDVYTWVDGTNYQMVMTVFPFADANAKFSNTVQYVFHTASGPAFGNTTANEDVICTFDAAQNISCWVGTDDFVTGNANVQAGITSASGKTKVFAGLRSDPFFFNLTGFNDAVAAVDAAKPTLSNLTAGCPTIDQATSTALQGILKETASPTNPTRSSPDDFATAATLAIVVSVDKTLVTKGGNIVAVWASTNGT</sequence>
<organism evidence="2 3">
    <name type="scientific">Labilithrix luteola</name>
    <dbReference type="NCBI Taxonomy" id="1391654"/>
    <lineage>
        <taxon>Bacteria</taxon>
        <taxon>Pseudomonadati</taxon>
        <taxon>Myxococcota</taxon>
        <taxon>Polyangia</taxon>
        <taxon>Polyangiales</taxon>
        <taxon>Labilitrichaceae</taxon>
        <taxon>Labilithrix</taxon>
    </lineage>
</organism>
<dbReference type="PATRIC" id="fig|1391654.3.peg.4952"/>
<dbReference type="Proteomes" id="UP000064967">
    <property type="component" value="Chromosome"/>
</dbReference>
<dbReference type="RefSeq" id="WP_146649228.1">
    <property type="nucleotide sequence ID" value="NZ_CP012333.1"/>
</dbReference>
<reference evidence="2 3" key="1">
    <citation type="submission" date="2015-08" db="EMBL/GenBank/DDBJ databases">
        <authorList>
            <person name="Babu N.S."/>
            <person name="Beckwith C.J."/>
            <person name="Beseler K.G."/>
            <person name="Brison A."/>
            <person name="Carone J.V."/>
            <person name="Caskin T.P."/>
            <person name="Diamond M."/>
            <person name="Durham M.E."/>
            <person name="Foxe J.M."/>
            <person name="Go M."/>
            <person name="Henderson B.A."/>
            <person name="Jones I.B."/>
            <person name="McGettigan J.A."/>
            <person name="Micheletti S.J."/>
            <person name="Nasrallah M.E."/>
            <person name="Ortiz D."/>
            <person name="Piller C.R."/>
            <person name="Privatt S.R."/>
            <person name="Schneider S.L."/>
            <person name="Sharp S."/>
            <person name="Smith T.C."/>
            <person name="Stanton J.D."/>
            <person name="Ullery H.E."/>
            <person name="Wilson R.J."/>
            <person name="Serrano M.G."/>
            <person name="Buck G."/>
            <person name="Lee V."/>
            <person name="Wang Y."/>
            <person name="Carvalho R."/>
            <person name="Voegtly L."/>
            <person name="Shi R."/>
            <person name="Duckworth R."/>
            <person name="Johnson A."/>
            <person name="Loviza R."/>
            <person name="Walstead R."/>
            <person name="Shah Z."/>
            <person name="Kiflezghi M."/>
            <person name="Wade K."/>
            <person name="Ball S.L."/>
            <person name="Bradley K.W."/>
            <person name="Asai D.J."/>
            <person name="Bowman C.A."/>
            <person name="Russell D.A."/>
            <person name="Pope W.H."/>
            <person name="Jacobs-Sera D."/>
            <person name="Hendrix R.W."/>
            <person name="Hatfull G.F."/>
        </authorList>
    </citation>
    <scope>NUCLEOTIDE SEQUENCE [LARGE SCALE GENOMIC DNA]</scope>
    <source>
        <strain evidence="2 3">DSM 27648</strain>
    </source>
</reference>
<dbReference type="Pfam" id="PF14224">
    <property type="entry name" value="DUF4331"/>
    <property type="match status" value="1"/>
</dbReference>